<dbReference type="GO" id="GO:0005783">
    <property type="term" value="C:endoplasmic reticulum"/>
    <property type="evidence" value="ECO:0007669"/>
    <property type="project" value="TreeGrafter"/>
</dbReference>
<dbReference type="InterPro" id="IPR036026">
    <property type="entry name" value="Seven-hairpin_glycosidases"/>
</dbReference>
<dbReference type="PRINTS" id="PR00747">
    <property type="entry name" value="GLYHDRLASE47"/>
</dbReference>
<feature type="region of interest" description="Disordered" evidence="11">
    <location>
        <begin position="1"/>
        <end position="33"/>
    </location>
</feature>
<reference evidence="12" key="2">
    <citation type="submission" date="2021-10" db="EMBL/GenBank/DDBJ databases">
        <title>Phylogenomics reveals ancestral predisposition of the termite-cultivated fungus Termitomyces towards a domesticated lifestyle.</title>
        <authorList>
            <person name="Auxier B."/>
            <person name="Grum-Grzhimaylo A."/>
            <person name="Cardenas M.E."/>
            <person name="Lodge J.D."/>
            <person name="Laessoe T."/>
            <person name="Pedersen O."/>
            <person name="Smith M.E."/>
            <person name="Kuyper T.W."/>
            <person name="Franco-Molano E.A."/>
            <person name="Baroni T.J."/>
            <person name="Aanen D.K."/>
        </authorList>
    </citation>
    <scope>NUCLEOTIDE SEQUENCE</scope>
    <source>
        <strain evidence="12">AP01</strain>
        <tissue evidence="12">Mycelium</tissue>
    </source>
</reference>
<keyword evidence="13" id="KW-1185">Reference proteome</keyword>
<comment type="catalytic activity">
    <reaction evidence="8">
        <text>N(4)-(alpha-D-Man-(1-&gt;2)-alpha-D-Man-(1-&gt;2)-alpha-D-Man-(1-&gt;3)-[alpha-D-Man-(1-&gt;3)-[alpha-D-Man-(1-&gt;2)-alpha-D-Man-(1-&gt;6)]-alpha-D-Man-(1-&gt;6)]-beta-D-Man-(1-&gt;4)-beta-D-GlcNAc-(1-&gt;4)-beta-D-GlcNAc)-L-asparaginyl-[protein] (N-glucan mannose isomer 8A1,2,3B1,3) + 3 H2O = N(4)-(alpha-D-Man-(1-&gt;3)-[alpha-D-Man-(1-&gt;3)-[alpha-D-Man-(1-&gt;6)]-alpha-D-Man-(1-&gt;6)]-beta-D-Man-(1-&gt;4)-beta-D-GlcNAc-(1-&gt;4)-beta-D-GlcNAc)-L-asparaginyl-[protein] (N-glucan mannose isomer 5A1,2) + 3 beta-D-mannose</text>
        <dbReference type="Rhea" id="RHEA:56028"/>
        <dbReference type="Rhea" id="RHEA-COMP:14358"/>
        <dbReference type="Rhea" id="RHEA-COMP:14367"/>
        <dbReference type="ChEBI" id="CHEBI:15377"/>
        <dbReference type="ChEBI" id="CHEBI:28563"/>
        <dbReference type="ChEBI" id="CHEBI:59087"/>
        <dbReference type="ChEBI" id="CHEBI:60628"/>
        <dbReference type="EC" id="3.2.1.113"/>
    </reaction>
</comment>
<organism evidence="12 13">
    <name type="scientific">Asterophora parasitica</name>
    <dbReference type="NCBI Taxonomy" id="117018"/>
    <lineage>
        <taxon>Eukaryota</taxon>
        <taxon>Fungi</taxon>
        <taxon>Dikarya</taxon>
        <taxon>Basidiomycota</taxon>
        <taxon>Agaricomycotina</taxon>
        <taxon>Agaricomycetes</taxon>
        <taxon>Agaricomycetidae</taxon>
        <taxon>Agaricales</taxon>
        <taxon>Tricholomatineae</taxon>
        <taxon>Lyophyllaceae</taxon>
        <taxon>Asterophora</taxon>
    </lineage>
</organism>
<dbReference type="PANTHER" id="PTHR11742:SF55">
    <property type="entry name" value="ENDOPLASMIC RETICULUM MANNOSYL-OLIGOSACCHARIDE 1,2-ALPHA-MANNOSIDASE"/>
    <property type="match status" value="1"/>
</dbReference>
<sequence length="278" mass="30091">MADNSIRKRKSGQEEDTKGKQNGSTGASSGKPSTSSFQLKGFVALLAFVLAAILYKCKSLLGQDGAEEVSGAKYLSADLGKRDAVANAFKHAWLAYERDAMGDDEYHPISKTGSNLTAAGGIGYTVVDSLDTMQIMGLEDEYARARKWVVDKLSFDRNAKFNTFETTIRVLGGLLSAYHLSGGDALYLERATDLADRMLPVFDTPTGLPTSDVNLGLRKGIADPNNVVSTAEASTIQLELRYLSHLTDSDEYWDKAENVMKIIKAARLPSGLATIFMG</sequence>
<keyword evidence="4" id="KW-0479">Metal-binding</keyword>
<dbReference type="GO" id="GO:0036503">
    <property type="term" value="P:ERAD pathway"/>
    <property type="evidence" value="ECO:0007669"/>
    <property type="project" value="UniProtKB-ARBA"/>
</dbReference>
<comment type="caution">
    <text evidence="12">The sequence shown here is derived from an EMBL/GenBank/DDBJ whole genome shotgun (WGS) entry which is preliminary data.</text>
</comment>
<comment type="catalytic activity">
    <reaction evidence="9">
        <text>N(4)-(alpha-D-Man-(1-&gt;2)-alpha-D-Man-(1-&gt;2)-alpha-D-Man-(1-&gt;3)-[alpha-D-Man-(1-&gt;2)-alpha-D-Man-(1-&gt;3)-[alpha-D-Man-(1-&gt;2)-alpha-D-Man-(1-&gt;6)]-alpha-D-Man-(1-&gt;6)]-beta-D-Man-(1-&gt;4)-beta-D-GlcNAc-(1-&gt;4)-beta-D-GlcNAc)-L-asparaginyl-[protein] (N-glucan mannose isomer 9A1,2,3B1,2,3) + 4 H2O = N(4)-(alpha-D-Man-(1-&gt;3)-[alpha-D-Man-(1-&gt;3)-[alpha-D-Man-(1-&gt;6)]-alpha-D-Man-(1-&gt;6)]-beta-D-Man-(1-&gt;4)-beta-D-GlcNAc-(1-&gt;4)-beta-D-GlcNAc)-L-asparaginyl-[protein] (N-glucan mannose isomer 5A1,2) + 4 beta-D-mannose</text>
        <dbReference type="Rhea" id="RHEA:56008"/>
        <dbReference type="Rhea" id="RHEA-COMP:14356"/>
        <dbReference type="Rhea" id="RHEA-COMP:14367"/>
        <dbReference type="ChEBI" id="CHEBI:15377"/>
        <dbReference type="ChEBI" id="CHEBI:28563"/>
        <dbReference type="ChEBI" id="CHEBI:59087"/>
        <dbReference type="ChEBI" id="CHEBI:139493"/>
        <dbReference type="EC" id="3.2.1.113"/>
    </reaction>
</comment>
<keyword evidence="6" id="KW-0106">Calcium</keyword>
<evidence type="ECO:0000313" key="13">
    <source>
        <dbReference type="Proteomes" id="UP000775547"/>
    </source>
</evidence>
<evidence type="ECO:0000256" key="11">
    <source>
        <dbReference type="SAM" id="MobiDB-lite"/>
    </source>
</evidence>
<feature type="compositionally biased region" description="Polar residues" evidence="11">
    <location>
        <begin position="20"/>
        <end position="33"/>
    </location>
</feature>
<comment type="similarity">
    <text evidence="3 10">Belongs to the glycosyl hydrolase 47 family.</text>
</comment>
<protein>
    <recommendedName>
        <fullName evidence="10">alpha-1,2-Mannosidase</fullName>
        <ecNumber evidence="10">3.2.1.-</ecNumber>
    </recommendedName>
</protein>
<dbReference type="GO" id="GO:0016020">
    <property type="term" value="C:membrane"/>
    <property type="evidence" value="ECO:0007669"/>
    <property type="project" value="InterPro"/>
</dbReference>
<keyword evidence="5 10" id="KW-0378">Hydrolase</keyword>
<dbReference type="SUPFAM" id="SSF48225">
    <property type="entry name" value="Seven-hairpin glycosidases"/>
    <property type="match status" value="1"/>
</dbReference>
<comment type="cofactor">
    <cofactor evidence="1">
        <name>Ca(2+)</name>
        <dbReference type="ChEBI" id="CHEBI:29108"/>
    </cofactor>
</comment>
<dbReference type="InterPro" id="IPR001382">
    <property type="entry name" value="Glyco_hydro_47"/>
</dbReference>
<evidence type="ECO:0000256" key="9">
    <source>
        <dbReference type="ARBA" id="ARBA00048605"/>
    </source>
</evidence>
<keyword evidence="7" id="KW-1015">Disulfide bond</keyword>
<evidence type="ECO:0000256" key="2">
    <source>
        <dbReference type="ARBA" id="ARBA00004922"/>
    </source>
</evidence>
<name>A0A9P7G732_9AGAR</name>
<dbReference type="EMBL" id="JABCKV010000082">
    <property type="protein sequence ID" value="KAG5644119.1"/>
    <property type="molecule type" value="Genomic_DNA"/>
</dbReference>
<dbReference type="GO" id="GO:0005509">
    <property type="term" value="F:calcium ion binding"/>
    <property type="evidence" value="ECO:0007669"/>
    <property type="project" value="InterPro"/>
</dbReference>
<dbReference type="PANTHER" id="PTHR11742">
    <property type="entry name" value="MANNOSYL-OLIGOSACCHARIDE ALPHA-1,2-MANNOSIDASE-RELATED"/>
    <property type="match status" value="1"/>
</dbReference>
<evidence type="ECO:0000256" key="4">
    <source>
        <dbReference type="ARBA" id="ARBA00022723"/>
    </source>
</evidence>
<dbReference type="AlphaFoldDB" id="A0A9P7G732"/>
<accession>A0A9P7G732</accession>
<proteinExistence type="inferred from homology"/>
<comment type="pathway">
    <text evidence="2">Protein modification; protein glycosylation.</text>
</comment>
<evidence type="ECO:0000256" key="3">
    <source>
        <dbReference type="ARBA" id="ARBA00007658"/>
    </source>
</evidence>
<dbReference type="Proteomes" id="UP000775547">
    <property type="component" value="Unassembled WGS sequence"/>
</dbReference>
<dbReference type="EC" id="3.2.1.-" evidence="10"/>
<dbReference type="Gene3D" id="1.50.10.10">
    <property type="match status" value="1"/>
</dbReference>
<dbReference type="GO" id="GO:0005975">
    <property type="term" value="P:carbohydrate metabolic process"/>
    <property type="evidence" value="ECO:0007669"/>
    <property type="project" value="InterPro"/>
</dbReference>
<dbReference type="InterPro" id="IPR012341">
    <property type="entry name" value="6hp_glycosidase-like_sf"/>
</dbReference>
<dbReference type="OrthoDB" id="8118055at2759"/>
<dbReference type="GO" id="GO:0004571">
    <property type="term" value="F:mannosyl-oligosaccharide 1,2-alpha-mannosidase activity"/>
    <property type="evidence" value="ECO:0007669"/>
    <property type="project" value="UniProtKB-EC"/>
</dbReference>
<dbReference type="Pfam" id="PF01532">
    <property type="entry name" value="Glyco_hydro_47"/>
    <property type="match status" value="1"/>
</dbReference>
<evidence type="ECO:0000313" key="12">
    <source>
        <dbReference type="EMBL" id="KAG5644119.1"/>
    </source>
</evidence>
<evidence type="ECO:0000256" key="1">
    <source>
        <dbReference type="ARBA" id="ARBA00001913"/>
    </source>
</evidence>
<evidence type="ECO:0000256" key="10">
    <source>
        <dbReference type="RuleBase" id="RU361193"/>
    </source>
</evidence>
<reference evidence="12" key="1">
    <citation type="submission" date="2020-07" db="EMBL/GenBank/DDBJ databases">
        <authorList>
            <person name="Nieuwenhuis M."/>
            <person name="Van De Peppel L.J.J."/>
        </authorList>
    </citation>
    <scope>NUCLEOTIDE SEQUENCE</scope>
    <source>
        <strain evidence="12">AP01</strain>
        <tissue evidence="12">Mycelium</tissue>
    </source>
</reference>
<dbReference type="InterPro" id="IPR050749">
    <property type="entry name" value="Glycosyl_Hydrolase_47"/>
</dbReference>
<evidence type="ECO:0000256" key="7">
    <source>
        <dbReference type="ARBA" id="ARBA00023157"/>
    </source>
</evidence>
<gene>
    <name evidence="12" type="ORF">DXG03_009065</name>
</gene>
<evidence type="ECO:0000256" key="5">
    <source>
        <dbReference type="ARBA" id="ARBA00022801"/>
    </source>
</evidence>
<evidence type="ECO:0000256" key="6">
    <source>
        <dbReference type="ARBA" id="ARBA00022837"/>
    </source>
</evidence>
<evidence type="ECO:0000256" key="8">
    <source>
        <dbReference type="ARBA" id="ARBA00047669"/>
    </source>
</evidence>
<keyword evidence="10" id="KW-0326">Glycosidase</keyword>